<name>A0A2D4I5D6_MICLE</name>
<dbReference type="AlphaFoldDB" id="A0A2D4I5D6"/>
<reference evidence="1" key="2">
    <citation type="submission" date="2017-11" db="EMBL/GenBank/DDBJ databases">
        <title>Coralsnake Venomics: Analyses of Venom Gland Transcriptomes and Proteomes of Six Brazilian Taxa.</title>
        <authorList>
            <person name="Aird S.D."/>
            <person name="Jorge da Silva N."/>
            <person name="Qiu L."/>
            <person name="Villar-Briones A."/>
            <person name="Aparecida-Saddi V."/>
            <person name="Campos-Telles M.P."/>
            <person name="Grau M."/>
            <person name="Mikheyev A.S."/>
        </authorList>
    </citation>
    <scope>NUCLEOTIDE SEQUENCE</scope>
    <source>
        <tissue evidence="1">Venom_gland</tissue>
    </source>
</reference>
<sequence>MTEKVVNKKQNIHHSSFLPYILADYSGEECNLSRDFTALNPNLTVSIYFSFHLALTLCAMFPVRKKHDYCTVYSQCKASHKQATESVIFYIRFTTLQNKLPNQP</sequence>
<accession>A0A2D4I5D6</accession>
<organism evidence="1">
    <name type="scientific">Micrurus lemniscatus lemniscatus</name>
    <dbReference type="NCBI Taxonomy" id="129467"/>
    <lineage>
        <taxon>Eukaryota</taxon>
        <taxon>Metazoa</taxon>
        <taxon>Chordata</taxon>
        <taxon>Craniata</taxon>
        <taxon>Vertebrata</taxon>
        <taxon>Euteleostomi</taxon>
        <taxon>Lepidosauria</taxon>
        <taxon>Squamata</taxon>
        <taxon>Bifurcata</taxon>
        <taxon>Unidentata</taxon>
        <taxon>Episquamata</taxon>
        <taxon>Toxicofera</taxon>
        <taxon>Serpentes</taxon>
        <taxon>Colubroidea</taxon>
        <taxon>Elapidae</taxon>
        <taxon>Elapinae</taxon>
        <taxon>Micrurus</taxon>
    </lineage>
</organism>
<evidence type="ECO:0000313" key="1">
    <source>
        <dbReference type="EMBL" id="LAA79404.1"/>
    </source>
</evidence>
<dbReference type="EMBL" id="IACK01079958">
    <property type="protein sequence ID" value="LAA79404.1"/>
    <property type="molecule type" value="Transcribed_RNA"/>
</dbReference>
<reference evidence="1" key="1">
    <citation type="submission" date="2017-07" db="EMBL/GenBank/DDBJ databases">
        <authorList>
            <person name="Mikheyev A."/>
            <person name="Grau M."/>
        </authorList>
    </citation>
    <scope>NUCLEOTIDE SEQUENCE</scope>
    <source>
        <tissue evidence="1">Venom_gland</tissue>
    </source>
</reference>
<protein>
    <submittedName>
        <fullName evidence="1">Uncharacterized protein</fullName>
    </submittedName>
</protein>
<proteinExistence type="predicted"/>